<protein>
    <submittedName>
        <fullName evidence="2">Membrane protein</fullName>
    </submittedName>
</protein>
<feature type="region of interest" description="Disordered" evidence="1">
    <location>
        <begin position="1"/>
        <end position="58"/>
    </location>
</feature>
<name>A0A0M8QLD6_9ACTN</name>
<dbReference type="RefSeq" id="WP_030836530.1">
    <property type="nucleotide sequence ID" value="NZ_LGCN01000223.1"/>
</dbReference>
<feature type="compositionally biased region" description="Basic and acidic residues" evidence="1">
    <location>
        <begin position="1"/>
        <end position="11"/>
    </location>
</feature>
<evidence type="ECO:0000256" key="1">
    <source>
        <dbReference type="SAM" id="MobiDB-lite"/>
    </source>
</evidence>
<reference evidence="2 3" key="1">
    <citation type="submission" date="2015-07" db="EMBL/GenBank/DDBJ databases">
        <authorList>
            <person name="Noorani M."/>
        </authorList>
    </citation>
    <scope>NUCLEOTIDE SEQUENCE [LARGE SCALE GENOMIC DNA]</scope>
    <source>
        <strain evidence="2 3">NRRL B-24567</strain>
    </source>
</reference>
<dbReference type="OrthoDB" id="4280066at2"/>
<evidence type="ECO:0000313" key="3">
    <source>
        <dbReference type="Proteomes" id="UP000037773"/>
    </source>
</evidence>
<dbReference type="PATRIC" id="fig|36816.3.peg.6049"/>
<comment type="caution">
    <text evidence="2">The sequence shown here is derived from an EMBL/GenBank/DDBJ whole genome shotgun (WGS) entry which is preliminary data.</text>
</comment>
<dbReference type="Proteomes" id="UP000037773">
    <property type="component" value="Unassembled WGS sequence"/>
</dbReference>
<accession>A0A0M8QLD6</accession>
<keyword evidence="3" id="KW-1185">Reference proteome</keyword>
<evidence type="ECO:0000313" key="2">
    <source>
        <dbReference type="EMBL" id="KOT33479.1"/>
    </source>
</evidence>
<sequence length="85" mass="9034">MSEGGGRERESGLMWADGAGHGEPSARARTLAARRRDNPPGPVPFRGEPEYRGPSGRSSWVSAAVVLGRVVEVTVPLGHVGLRPY</sequence>
<organism evidence="2 3">
    <name type="scientific">Streptomyces caelestis</name>
    <dbReference type="NCBI Taxonomy" id="36816"/>
    <lineage>
        <taxon>Bacteria</taxon>
        <taxon>Bacillati</taxon>
        <taxon>Actinomycetota</taxon>
        <taxon>Actinomycetes</taxon>
        <taxon>Kitasatosporales</taxon>
        <taxon>Streptomycetaceae</taxon>
        <taxon>Streptomyces</taxon>
    </lineage>
</organism>
<dbReference type="EMBL" id="LGCN01000223">
    <property type="protein sequence ID" value="KOT33479.1"/>
    <property type="molecule type" value="Genomic_DNA"/>
</dbReference>
<proteinExistence type="predicted"/>
<gene>
    <name evidence="2" type="ORF">ADK41_27945</name>
</gene>
<dbReference type="AlphaFoldDB" id="A0A0M8QLD6"/>